<gene>
    <name evidence="5" type="ORF">GCM10009020_09920</name>
</gene>
<accession>A0AAV3T6L4</accession>
<dbReference type="PANTHER" id="PTHR30532">
    <property type="entry name" value="IRON III DICITRATE-BINDING PERIPLASMIC PROTEIN"/>
    <property type="match status" value="1"/>
</dbReference>
<evidence type="ECO:0000259" key="4">
    <source>
        <dbReference type="Pfam" id="PF01497"/>
    </source>
</evidence>
<comment type="caution">
    <text evidence="5">The sequence shown here is derived from an EMBL/GenBank/DDBJ whole genome shotgun (WGS) entry which is preliminary data.</text>
</comment>
<evidence type="ECO:0000256" key="2">
    <source>
        <dbReference type="ARBA" id="ARBA00022448"/>
    </source>
</evidence>
<evidence type="ECO:0000256" key="3">
    <source>
        <dbReference type="ARBA" id="ARBA00022729"/>
    </source>
</evidence>
<dbReference type="Pfam" id="PF01497">
    <property type="entry name" value="Peripla_BP_2"/>
    <property type="match status" value="1"/>
</dbReference>
<dbReference type="InterPro" id="IPR006311">
    <property type="entry name" value="TAT_signal"/>
</dbReference>
<dbReference type="PANTHER" id="PTHR30532:SF1">
    <property type="entry name" value="IRON(3+)-HYDROXAMATE-BINDING PROTEIN FHUD"/>
    <property type="match status" value="1"/>
</dbReference>
<dbReference type="Proteomes" id="UP001500420">
    <property type="component" value="Unassembled WGS sequence"/>
</dbReference>
<feature type="domain" description="Fe/B12 periplasmic-binding" evidence="4">
    <location>
        <begin position="68"/>
        <end position="324"/>
    </location>
</feature>
<dbReference type="InterPro" id="IPR051313">
    <property type="entry name" value="Bact_iron-sidero_bind"/>
</dbReference>
<dbReference type="AlphaFoldDB" id="A0AAV3T6L4"/>
<sequence length="370" mass="40490">MARESTTTRRAILGTGAALAAGATAGCTTYGGPSADDGGDDSYSVTMEPVGTVEFDAVPETWFPYTGDYADMGVALGQADGLAAIGVAARYGAHLYDELPGVGVDTSALTELYQDGTDPEIFHELGADVHLIDPNFMQNRLQWDRSDVEEVENTTGPFVGNTIFSRVYDWHDYADYSLYEAFEKVAQVFQEQARYEAFKAYHDEVIGDVRSRLPEDRPDVAVLYPAEVPPESFYPYLIGDGTQSKHWNDLGVGDALAAHDVTDAQAGGGTIDYETLLEVDPDVLAVRLQGEITPEYFEENVAAPIRDHDVASELRAVRNDRIVYGGLTYQGPIINLFQTERAAQGLYPDEFGGERLFDRERVAEIVNGNL</sequence>
<dbReference type="SUPFAM" id="SSF53807">
    <property type="entry name" value="Helical backbone' metal receptor"/>
    <property type="match status" value="1"/>
</dbReference>
<dbReference type="RefSeq" id="WP_343772789.1">
    <property type="nucleotide sequence ID" value="NZ_BAAADV010000001.1"/>
</dbReference>
<comment type="subcellular location">
    <subcellularLocation>
        <location evidence="1">Cell envelope</location>
    </subcellularLocation>
</comment>
<dbReference type="EMBL" id="BAAADV010000001">
    <property type="protein sequence ID" value="GAA0666633.1"/>
    <property type="molecule type" value="Genomic_DNA"/>
</dbReference>
<reference evidence="5 6" key="1">
    <citation type="journal article" date="2019" name="Int. J. Syst. Evol. Microbiol.">
        <title>The Global Catalogue of Microorganisms (GCM) 10K type strain sequencing project: providing services to taxonomists for standard genome sequencing and annotation.</title>
        <authorList>
            <consortium name="The Broad Institute Genomics Platform"/>
            <consortium name="The Broad Institute Genome Sequencing Center for Infectious Disease"/>
            <person name="Wu L."/>
            <person name="Ma J."/>
        </authorList>
    </citation>
    <scope>NUCLEOTIDE SEQUENCE [LARGE SCALE GENOMIC DNA]</scope>
    <source>
        <strain evidence="5 6">JCM 16328</strain>
    </source>
</reference>
<evidence type="ECO:0000313" key="5">
    <source>
        <dbReference type="EMBL" id="GAA0666633.1"/>
    </source>
</evidence>
<keyword evidence="3" id="KW-0732">Signal</keyword>
<dbReference type="Gene3D" id="3.40.50.1980">
    <property type="entry name" value="Nitrogenase molybdenum iron protein domain"/>
    <property type="match status" value="2"/>
</dbReference>
<evidence type="ECO:0000313" key="6">
    <source>
        <dbReference type="Proteomes" id="UP001500420"/>
    </source>
</evidence>
<protein>
    <submittedName>
        <fullName evidence="5">ABC transporter substrate-binding protein</fullName>
    </submittedName>
</protein>
<proteinExistence type="predicted"/>
<dbReference type="PROSITE" id="PS51257">
    <property type="entry name" value="PROKAR_LIPOPROTEIN"/>
    <property type="match status" value="1"/>
</dbReference>
<dbReference type="InterPro" id="IPR002491">
    <property type="entry name" value="ABC_transptr_periplasmic_BD"/>
</dbReference>
<dbReference type="PROSITE" id="PS51318">
    <property type="entry name" value="TAT"/>
    <property type="match status" value="1"/>
</dbReference>
<evidence type="ECO:0000256" key="1">
    <source>
        <dbReference type="ARBA" id="ARBA00004196"/>
    </source>
</evidence>
<keyword evidence="6" id="KW-1185">Reference proteome</keyword>
<keyword evidence="2" id="KW-0813">Transport</keyword>
<organism evidence="5 6">
    <name type="scientific">Natronoarchaeum mannanilyticum</name>
    <dbReference type="NCBI Taxonomy" id="926360"/>
    <lineage>
        <taxon>Archaea</taxon>
        <taxon>Methanobacteriati</taxon>
        <taxon>Methanobacteriota</taxon>
        <taxon>Stenosarchaea group</taxon>
        <taxon>Halobacteria</taxon>
        <taxon>Halobacteriales</taxon>
        <taxon>Natronoarchaeaceae</taxon>
    </lineage>
</organism>
<name>A0AAV3T6L4_9EURY</name>